<dbReference type="InterPro" id="IPR022742">
    <property type="entry name" value="Hydrolase_4"/>
</dbReference>
<feature type="domain" description="Serine aminopeptidase S33" evidence="1">
    <location>
        <begin position="121"/>
        <end position="361"/>
    </location>
</feature>
<gene>
    <name evidence="2" type="ORF">X943_002521</name>
</gene>
<reference evidence="2" key="2">
    <citation type="submission" date="2021-05" db="EMBL/GenBank/DDBJ databases">
        <authorList>
            <person name="Pain A."/>
        </authorList>
    </citation>
    <scope>NUCLEOTIDE SEQUENCE</scope>
    <source>
        <strain evidence="2">1802A</strain>
    </source>
</reference>
<dbReference type="InterPro" id="IPR051044">
    <property type="entry name" value="MAG_DAG_Lipase"/>
</dbReference>
<dbReference type="Pfam" id="PF12146">
    <property type="entry name" value="Hydrolase_4"/>
    <property type="match status" value="1"/>
</dbReference>
<keyword evidence="3" id="KW-1185">Reference proteome</keyword>
<protein>
    <submittedName>
        <fullName evidence="2">Lysophospholipase</fullName>
    </submittedName>
</protein>
<proteinExistence type="predicted"/>
<comment type="caution">
    <text evidence="2">The sequence shown here is derived from an EMBL/GenBank/DDBJ whole genome shotgun (WGS) entry which is preliminary data.</text>
</comment>
<sequence>MTAASDNVTSSMSHFRNKRNMLIRTYKSVVPDAKASVVLLHGNCSHFRAEFSAYNMKWYMEKHAIGTPEVEDVVRNELMAVYPNNAGGKTTTDETKFPDAFTLDGRSFYDISPRFVHKGSFIEKLNHLGFNVYGLDHQSNGMSEGLNGKRNYFTNLEDIVDDVIQFIGIVKRNKFDEAGEKYDKEAIGAESVIGKVYLAGISMGGNIALRVAQKTSIYKNGSQNFIDGLIALAPMTDLSSYTDGVGKKIQLSISKAISMAYPSCTLGLAADNVPKNFNTFFRKNDPHYFGDVQCYAVILSLFDATRTLRKGHNQYPSDLPTLVLHGKNDDICDVKGSRDLVNKYLTGLKDIQYIELDTSVHCLTSSLYVDHIMPQLTTWLQRVHDGACPGA</sequence>
<dbReference type="InterPro" id="IPR029058">
    <property type="entry name" value="AB_hydrolase_fold"/>
</dbReference>
<dbReference type="Gene3D" id="3.40.50.1820">
    <property type="entry name" value="alpha/beta hydrolase"/>
    <property type="match status" value="1"/>
</dbReference>
<dbReference type="SUPFAM" id="SSF53474">
    <property type="entry name" value="alpha/beta-Hydrolases"/>
    <property type="match status" value="1"/>
</dbReference>
<dbReference type="PANTHER" id="PTHR11614">
    <property type="entry name" value="PHOSPHOLIPASE-RELATED"/>
    <property type="match status" value="1"/>
</dbReference>
<accession>A0AAD9LH52</accession>
<name>A0AAD9LH52_BABDI</name>
<dbReference type="EMBL" id="JAHBMH010000044">
    <property type="protein sequence ID" value="KAK1936275.1"/>
    <property type="molecule type" value="Genomic_DNA"/>
</dbReference>
<dbReference type="Proteomes" id="UP001195914">
    <property type="component" value="Unassembled WGS sequence"/>
</dbReference>
<evidence type="ECO:0000313" key="3">
    <source>
        <dbReference type="Proteomes" id="UP001195914"/>
    </source>
</evidence>
<organism evidence="2 3">
    <name type="scientific">Babesia divergens</name>
    <dbReference type="NCBI Taxonomy" id="32595"/>
    <lineage>
        <taxon>Eukaryota</taxon>
        <taxon>Sar</taxon>
        <taxon>Alveolata</taxon>
        <taxon>Apicomplexa</taxon>
        <taxon>Aconoidasida</taxon>
        <taxon>Piroplasmida</taxon>
        <taxon>Babesiidae</taxon>
        <taxon>Babesia</taxon>
    </lineage>
</organism>
<evidence type="ECO:0000259" key="1">
    <source>
        <dbReference type="Pfam" id="PF12146"/>
    </source>
</evidence>
<reference evidence="2" key="1">
    <citation type="journal article" date="2014" name="Nucleic Acids Res.">
        <title>The evolutionary dynamics of variant antigen genes in Babesia reveal a history of genomic innovation underlying host-parasite interaction.</title>
        <authorList>
            <person name="Jackson A.P."/>
            <person name="Otto T.D."/>
            <person name="Darby A."/>
            <person name="Ramaprasad A."/>
            <person name="Xia D."/>
            <person name="Echaide I.E."/>
            <person name="Farber M."/>
            <person name="Gahlot S."/>
            <person name="Gamble J."/>
            <person name="Gupta D."/>
            <person name="Gupta Y."/>
            <person name="Jackson L."/>
            <person name="Malandrin L."/>
            <person name="Malas T.B."/>
            <person name="Moussa E."/>
            <person name="Nair M."/>
            <person name="Reid A.J."/>
            <person name="Sanders M."/>
            <person name="Sharma J."/>
            <person name="Tracey A."/>
            <person name="Quail M.A."/>
            <person name="Weir W."/>
            <person name="Wastling J.M."/>
            <person name="Hall N."/>
            <person name="Willadsen P."/>
            <person name="Lingelbach K."/>
            <person name="Shiels B."/>
            <person name="Tait A."/>
            <person name="Berriman M."/>
            <person name="Allred D.R."/>
            <person name="Pain A."/>
        </authorList>
    </citation>
    <scope>NUCLEOTIDE SEQUENCE</scope>
    <source>
        <strain evidence="2">1802A</strain>
    </source>
</reference>
<dbReference type="AlphaFoldDB" id="A0AAD9LH52"/>
<evidence type="ECO:0000313" key="2">
    <source>
        <dbReference type="EMBL" id="KAK1936275.1"/>
    </source>
</evidence>